<sequence length="378" mass="40329">MRILLDATAVPADRGGVGRYVDALLPALARQGVDLVVVCQPRDAALLAALVPSAEVVVASSRIARRPARLAWEQVALPRIARRVRADLLHSPHYTMPLRPGLPVVVTLHDATFFSHPELHSAVKARFFRAATRRAVARAAALVMPSQATAREVQRHVGGDPARFHVAYHGVDTSLFHRVDVQDRARVARSLGLEGRSYIGFLGTLEPRKNVPALVRAWARAVGDLPEAPALVLAGGAGWDEQVAPTVAAVRAAHPHLQVELPGYLPLEDLPGFLSGATVLAYPSLGEGFGLPVLEAMACGAVVLTTRELSLPEVGGDAVAYCGTDEASIARELRSLLDDEARRGRLASAAVERAAHFDWDGAARAHLAAYEAALETAR</sequence>
<dbReference type="CDD" id="cd03809">
    <property type="entry name" value="GT4_MtfB-like"/>
    <property type="match status" value="1"/>
</dbReference>
<accession>A0ABY5KJJ9</accession>
<dbReference type="EMBL" id="CP101987">
    <property type="protein sequence ID" value="UUI70505.1"/>
    <property type="molecule type" value="Genomic_DNA"/>
</dbReference>
<evidence type="ECO:0000313" key="6">
    <source>
        <dbReference type="Proteomes" id="UP001316384"/>
    </source>
</evidence>
<dbReference type="Pfam" id="PF13439">
    <property type="entry name" value="Glyco_transf_4"/>
    <property type="match status" value="1"/>
</dbReference>
<dbReference type="PANTHER" id="PTHR46401:SF2">
    <property type="entry name" value="GLYCOSYLTRANSFERASE WBBK-RELATED"/>
    <property type="match status" value="1"/>
</dbReference>
<evidence type="ECO:0000256" key="2">
    <source>
        <dbReference type="ARBA" id="ARBA00022679"/>
    </source>
</evidence>
<name>A0ABY5KJJ9_9CELL</name>
<dbReference type="PANTHER" id="PTHR46401">
    <property type="entry name" value="GLYCOSYLTRANSFERASE WBBK-RELATED"/>
    <property type="match status" value="1"/>
</dbReference>
<keyword evidence="2" id="KW-0808">Transferase</keyword>
<proteinExistence type="predicted"/>
<evidence type="ECO:0000259" key="3">
    <source>
        <dbReference type="Pfam" id="PF00534"/>
    </source>
</evidence>
<dbReference type="SUPFAM" id="SSF53756">
    <property type="entry name" value="UDP-Glycosyltransferase/glycogen phosphorylase"/>
    <property type="match status" value="1"/>
</dbReference>
<evidence type="ECO:0000256" key="1">
    <source>
        <dbReference type="ARBA" id="ARBA00022676"/>
    </source>
</evidence>
<dbReference type="InterPro" id="IPR028098">
    <property type="entry name" value="Glyco_trans_4-like_N"/>
</dbReference>
<keyword evidence="1" id="KW-0328">Glycosyltransferase</keyword>
<dbReference type="InterPro" id="IPR001296">
    <property type="entry name" value="Glyco_trans_1"/>
</dbReference>
<dbReference type="Gene3D" id="3.40.50.2000">
    <property type="entry name" value="Glycogen Phosphorylase B"/>
    <property type="match status" value="2"/>
</dbReference>
<evidence type="ECO:0000259" key="4">
    <source>
        <dbReference type="Pfam" id="PF13439"/>
    </source>
</evidence>
<feature type="domain" description="Glycosyl transferase family 1" evidence="3">
    <location>
        <begin position="191"/>
        <end position="350"/>
    </location>
</feature>
<gene>
    <name evidence="5" type="ORF">NP048_11895</name>
</gene>
<reference evidence="5 6" key="1">
    <citation type="submission" date="2022-07" db="EMBL/GenBank/DDBJ databases">
        <title>Novel species in genus cellulomonas.</title>
        <authorList>
            <person name="Ye L."/>
        </authorList>
    </citation>
    <scope>NUCLEOTIDE SEQUENCE [LARGE SCALE GENOMIC DNA]</scope>
    <source>
        <strain evidence="6">zg-B89</strain>
    </source>
</reference>
<dbReference type="RefSeq" id="WP_227575808.1">
    <property type="nucleotide sequence ID" value="NZ_CP101987.1"/>
</dbReference>
<organism evidence="5 6">
    <name type="scientific">Cellulomonas xiejunii</name>
    <dbReference type="NCBI Taxonomy" id="2968083"/>
    <lineage>
        <taxon>Bacteria</taxon>
        <taxon>Bacillati</taxon>
        <taxon>Actinomycetota</taxon>
        <taxon>Actinomycetes</taxon>
        <taxon>Micrococcales</taxon>
        <taxon>Cellulomonadaceae</taxon>
        <taxon>Cellulomonas</taxon>
    </lineage>
</organism>
<protein>
    <submittedName>
        <fullName evidence="5">Glycosyltransferase family 4 protein</fullName>
    </submittedName>
</protein>
<dbReference type="Proteomes" id="UP001316384">
    <property type="component" value="Chromosome"/>
</dbReference>
<keyword evidence="6" id="KW-1185">Reference proteome</keyword>
<dbReference type="Pfam" id="PF00534">
    <property type="entry name" value="Glycos_transf_1"/>
    <property type="match status" value="1"/>
</dbReference>
<feature type="domain" description="Glycosyltransferase subfamily 4-like N-terminal" evidence="4">
    <location>
        <begin position="15"/>
        <end position="174"/>
    </location>
</feature>
<evidence type="ECO:0000313" key="5">
    <source>
        <dbReference type="EMBL" id="UUI70505.1"/>
    </source>
</evidence>